<feature type="region of interest" description="Disordered" evidence="1">
    <location>
        <begin position="478"/>
        <end position="521"/>
    </location>
</feature>
<feature type="region of interest" description="Disordered" evidence="1">
    <location>
        <begin position="809"/>
        <end position="931"/>
    </location>
</feature>
<evidence type="ECO:0000256" key="1">
    <source>
        <dbReference type="SAM" id="MobiDB-lite"/>
    </source>
</evidence>
<feature type="compositionally biased region" description="Basic and acidic residues" evidence="1">
    <location>
        <begin position="1063"/>
        <end position="1076"/>
    </location>
</feature>
<feature type="region of interest" description="Disordered" evidence="1">
    <location>
        <begin position="1036"/>
        <end position="1076"/>
    </location>
</feature>
<evidence type="ECO:0000313" key="2">
    <source>
        <dbReference type="EMBL" id="KFG63553.1"/>
    </source>
</evidence>
<dbReference type="OrthoDB" id="332357at2759"/>
<feature type="compositionally biased region" description="Basic and acidic residues" evidence="1">
    <location>
        <begin position="898"/>
        <end position="919"/>
    </location>
</feature>
<accession>A0A086M3T5</accession>
<name>A0A086M3T5_TOXGO</name>
<feature type="region of interest" description="Disordered" evidence="1">
    <location>
        <begin position="1166"/>
        <end position="1217"/>
    </location>
</feature>
<dbReference type="VEuPathDB" id="ToxoDB:TGRUB_230110"/>
<feature type="compositionally biased region" description="Basic and acidic residues" evidence="1">
    <location>
        <begin position="859"/>
        <end position="875"/>
    </location>
</feature>
<feature type="compositionally biased region" description="Basic and acidic residues" evidence="1">
    <location>
        <begin position="1198"/>
        <end position="1217"/>
    </location>
</feature>
<evidence type="ECO:0000313" key="3">
    <source>
        <dbReference type="Proteomes" id="UP000028834"/>
    </source>
</evidence>
<dbReference type="Proteomes" id="UP000028834">
    <property type="component" value="Unassembled WGS sequence"/>
</dbReference>
<organism evidence="2 3">
    <name type="scientific">Toxoplasma gondii RUB</name>
    <dbReference type="NCBI Taxonomy" id="935652"/>
    <lineage>
        <taxon>Eukaryota</taxon>
        <taxon>Sar</taxon>
        <taxon>Alveolata</taxon>
        <taxon>Apicomplexa</taxon>
        <taxon>Conoidasida</taxon>
        <taxon>Coccidia</taxon>
        <taxon>Eucoccidiorida</taxon>
        <taxon>Eimeriorina</taxon>
        <taxon>Sarcocystidae</taxon>
        <taxon>Toxoplasma</taxon>
    </lineage>
</organism>
<feature type="compositionally biased region" description="Basic and acidic residues" evidence="1">
    <location>
        <begin position="1166"/>
        <end position="1180"/>
    </location>
</feature>
<proteinExistence type="predicted"/>
<comment type="caution">
    <text evidence="2">The sequence shown here is derived from an EMBL/GenBank/DDBJ whole genome shotgun (WGS) entry which is preliminary data.</text>
</comment>
<dbReference type="EMBL" id="AFYV02000920">
    <property type="protein sequence ID" value="KFG63553.1"/>
    <property type="molecule type" value="Genomic_DNA"/>
</dbReference>
<feature type="compositionally biased region" description="Basic and acidic residues" evidence="1">
    <location>
        <begin position="828"/>
        <end position="850"/>
    </location>
</feature>
<dbReference type="AlphaFoldDB" id="A0A086M3T5"/>
<sequence>MRVFPALLRRRRHPSRGSPHRLAPSAPLRSTPLSVSLSDPPFVFFPAFVAWLAGLSPAQATSLLLQASVRLRRGCGDDAERPAVDCWEAALLREAGREEPGRSQRSRDRAAREEALRAGFSPGDLKAVEKALFRLVSQQFLLFDFLASKDAYGGPADPPWTAPLAACAACEATLGPRCAFDPLLSDRCMPLYGGDRDIPLGDAQAVPAAERLPRRLQGGDCADGNVVEDGLAPRDAEVFVGGQGELQSFGRGEEGDRKIFWSRTGPVDARRSGRVSGVSPDEDLSVDGFPRGLVSLPPTVWRLLRRGFFSLDPRFVLHLLLLPQVHRKWILPVSPGAPEEFAAEGCEAFSAASNQEAPRTRRVLQSIGLRIFLRLFRKHKSHDLERAVCAALATQANCALAAVCRQLDNLRRVAQYLALAVRQQRRLLAETCNSVGHLPPHLFGKFLSPFSWTKQTPEIALSVLTDIAVRAAVSGWEGSDEERSDSDEASRRGSPRASFGWPQQHPVGADARGGQTAPRPTAADFAGVFPGVCTPDGAPLAVAVAVDVLTPGFLGPALGYTYWRLFFLLQHDMQIPLAAGFHVEAARLAAWNRGREGPQLDVSHGPRARLETHPVHLRRSASARPTSPKSTGRFFAKTSWRSAGRVDCESSDGLAPSPAVWSASPSCLSPLAASPRAPLCCFGCIDAVVQQLLAFMFAVPARPADREAALSASARTQRWCGVRHRERSRVREKGQREWRREVARAAQEAATFQIPAWCMYSSSVVLERWTALCGGVAGLGRNATGASGPLDFELLRQRVCLHAARLRAKARVEPEPEPAANEEVEPSESARREGQRESDRAARDWRKDATDSGGSEAAGAREREAGTVQRSEKAVRGQGEAAGSRLGMPANLTVHSRPGHERSGRDREEGEEREERKGMEDEDTNEGVTDAPKIDLVLTEAEATAGLHAFLSFLFCFSSPRLFRLALVHLWDLSHAVGCRTGTTRASDQRRLATLGLSPAARGVRTPEPQGCKGCRAPSRDERGCEAEAWAKEPTQGTACGVWTPQSEEGRGRGTGVCGAPSERPRRTRGEARGDREGDTCCADLPVFFGAIESALLEALFHLDLPETGDHAPLRSPRDLTKRAQCSVEEAQAEDSRKTEESAFCSRGSRVSGSFVEGGQVETVESKNSKCAKENAEETSKPVSGRRKRDAEDVPNEWVERSQKEKGSSREGKEKLCSDARAAAQASVFLSQCCSFARALCSKPLRRCGTRKNMAR</sequence>
<gene>
    <name evidence="2" type="ORF">TGRUB_230110</name>
</gene>
<protein>
    <submittedName>
        <fullName evidence="2">Uncharacterized protein</fullName>
    </submittedName>
</protein>
<reference evidence="2 3" key="1">
    <citation type="submission" date="2014-05" db="EMBL/GenBank/DDBJ databases">
        <authorList>
            <person name="Sibley D."/>
            <person name="Venepally P."/>
            <person name="Karamycheva S."/>
            <person name="Hadjithomas M."/>
            <person name="Khan A."/>
            <person name="Brunk B."/>
            <person name="Roos D."/>
            <person name="Caler E."/>
            <person name="Lorenzi H."/>
        </authorList>
    </citation>
    <scope>NUCLEOTIDE SEQUENCE [LARGE SCALE GENOMIC DNA]</scope>
    <source>
        <strain evidence="2 3">RUB</strain>
    </source>
</reference>